<dbReference type="InterPro" id="IPR014942">
    <property type="entry name" value="AbiEii"/>
</dbReference>
<name>A0ABS8ZL82_9PSEU</name>
<dbReference type="Proteomes" id="UP001521150">
    <property type="component" value="Unassembled WGS sequence"/>
</dbReference>
<feature type="compositionally biased region" description="Basic residues" evidence="1">
    <location>
        <begin position="395"/>
        <end position="405"/>
    </location>
</feature>
<gene>
    <name evidence="2" type="ORF">LWC34_37865</name>
</gene>
<keyword evidence="3" id="KW-1185">Reference proteome</keyword>
<dbReference type="EMBL" id="JAJVCN010000003">
    <property type="protein sequence ID" value="MCE7008539.1"/>
    <property type="molecule type" value="Genomic_DNA"/>
</dbReference>
<evidence type="ECO:0000313" key="2">
    <source>
        <dbReference type="EMBL" id="MCE7008539.1"/>
    </source>
</evidence>
<feature type="compositionally biased region" description="Basic and acidic residues" evidence="1">
    <location>
        <begin position="363"/>
        <end position="375"/>
    </location>
</feature>
<dbReference type="RefSeq" id="WP_233730030.1">
    <property type="nucleotide sequence ID" value="NZ_JAJVCN010000003.1"/>
</dbReference>
<organism evidence="2 3">
    <name type="scientific">Kibdelosporangium philippinense</name>
    <dbReference type="NCBI Taxonomy" id="211113"/>
    <lineage>
        <taxon>Bacteria</taxon>
        <taxon>Bacillati</taxon>
        <taxon>Actinomycetota</taxon>
        <taxon>Actinomycetes</taxon>
        <taxon>Pseudonocardiales</taxon>
        <taxon>Pseudonocardiaceae</taxon>
        <taxon>Kibdelosporangium</taxon>
    </lineage>
</organism>
<protein>
    <submittedName>
        <fullName evidence="2">Nucleotidyl transferase AbiEii/AbiGii toxin family protein</fullName>
    </submittedName>
</protein>
<dbReference type="GO" id="GO:0016740">
    <property type="term" value="F:transferase activity"/>
    <property type="evidence" value="ECO:0007669"/>
    <property type="project" value="UniProtKB-KW"/>
</dbReference>
<feature type="region of interest" description="Disordered" evidence="1">
    <location>
        <begin position="395"/>
        <end position="414"/>
    </location>
</feature>
<dbReference type="Pfam" id="PF08843">
    <property type="entry name" value="AbiEii"/>
    <property type="match status" value="1"/>
</dbReference>
<proteinExistence type="predicted"/>
<evidence type="ECO:0000313" key="3">
    <source>
        <dbReference type="Proteomes" id="UP001521150"/>
    </source>
</evidence>
<reference evidence="2 3" key="1">
    <citation type="submission" date="2021-12" db="EMBL/GenBank/DDBJ databases">
        <title>Genome sequence of Kibdelosporangium philippinense ATCC 49844.</title>
        <authorList>
            <person name="Fedorov E.A."/>
            <person name="Omeragic M."/>
            <person name="Shalygina K.F."/>
            <person name="Maclea K.S."/>
        </authorList>
    </citation>
    <scope>NUCLEOTIDE SEQUENCE [LARGE SCALE GENOMIC DNA]</scope>
    <source>
        <strain evidence="2 3">ATCC 49844</strain>
    </source>
</reference>
<keyword evidence="2" id="KW-0808">Transferase</keyword>
<accession>A0ABS8ZL82</accession>
<evidence type="ECO:0000256" key="1">
    <source>
        <dbReference type="SAM" id="MobiDB-lite"/>
    </source>
</evidence>
<sequence>MFSGDFEVHLTGSEWEVDKLSAFAEQNGAKFSHIQLQRGAMPSQPMLTVSSNGTLADLHEVAARWRANLEAADLSVLRVKIEAAPWNEGVPQFDEEARADLYFEHHVKVLLPVGGLSALTSTAQQHEAHVSRNARRKRDDGREERFVTQRCHRVGRLTAQARLDALLTALRVGWYEVLEVEEEYVVHDDALHIDRGWLEHDPAADWHASGDERLRTAPAGTEGFPSTYLPLAVKPRQDIRQRAAFDPALKHFAHAFRAGEPVFGNDTEGERWLAARRAAMGHTLAVVATSPWAEHLVLRGSVVLRAWLGDAAREPGDLDFVVTPRTFASDSSEAKAVGGGRRHYGALQREVRVPRPRSGPCWTDRRDPCLADREGPCPPGGGRRAHDQCTTCRSRRSCTASRRRGSASGEPAAS</sequence>
<feature type="region of interest" description="Disordered" evidence="1">
    <location>
        <begin position="123"/>
        <end position="144"/>
    </location>
</feature>
<feature type="region of interest" description="Disordered" evidence="1">
    <location>
        <begin position="355"/>
        <end position="388"/>
    </location>
</feature>
<comment type="caution">
    <text evidence="2">The sequence shown here is derived from an EMBL/GenBank/DDBJ whole genome shotgun (WGS) entry which is preliminary data.</text>
</comment>